<evidence type="ECO:0000256" key="1">
    <source>
        <dbReference type="SAM" id="Phobius"/>
    </source>
</evidence>
<keyword evidence="4" id="KW-1185">Reference proteome</keyword>
<dbReference type="OrthoDB" id="205673at2759"/>
<accession>A0A9W7G094</accession>
<dbReference type="InterPro" id="IPR012341">
    <property type="entry name" value="6hp_glycosidase-like_sf"/>
</dbReference>
<dbReference type="AlphaFoldDB" id="A0A9W7G094"/>
<feature type="transmembrane region" description="Helical" evidence="1">
    <location>
        <begin position="507"/>
        <end position="529"/>
    </location>
</feature>
<comment type="caution">
    <text evidence="3">The sequence shown here is derived from an EMBL/GenBank/DDBJ whole genome shotgun (WGS) entry which is preliminary data.</text>
</comment>
<dbReference type="EMBL" id="BRYA01000625">
    <property type="protein sequence ID" value="GMI26183.1"/>
    <property type="molecule type" value="Genomic_DNA"/>
</dbReference>
<evidence type="ECO:0000313" key="4">
    <source>
        <dbReference type="Proteomes" id="UP001165065"/>
    </source>
</evidence>
<evidence type="ECO:0000256" key="2">
    <source>
        <dbReference type="SAM" id="SignalP"/>
    </source>
</evidence>
<dbReference type="Gene3D" id="1.50.10.10">
    <property type="match status" value="1"/>
</dbReference>
<feature type="chain" id="PRO_5040742537" evidence="2">
    <location>
        <begin position="20"/>
        <end position="598"/>
    </location>
</feature>
<proteinExistence type="predicted"/>
<keyword evidence="2" id="KW-0732">Signal</keyword>
<sequence length="598" mass="65502">MNAAITLLTSLLTVQSPQSSTLLLPCSNSTTIIPLSTTLLSSRALSATNQEYREVGWEVIKGVGDTVIEEGIPMHVFVEEMGEEDMSPYSKDSVYPSKYGYSPGAFTGTPTSLPHLSPNFNTSGSLLSLPIYPSILLENFLFSPKTSTDVTRLKSGYDTAFKVIENIWENRMKWDYNVVHPFESSIPIGNREVWEEVLKDVIEEVERVGWRPNPGIPDSVKSLPDYPGDEVYTSCLYLLDCMSSENWVTSNIVSKCNFAMLDVGWMTWLGRGTVALKQIMLITEERNERIASKQEVAMAEKWVSMWESKMNELWDGHGFKNKVSDGVNKTKWISGPGVANEFQSLAGWYSGARKASTDIPDLYVTQHQRDVMVNKLLSDSEGTFNCGHYQVKGTDCTSSYGKIQPFGNYVTGRGMYEGGAEGVGNWVINTTIDMICGRVPGGGGGEGGGGDCEETATFPEYFDYITGMPEGGTCGNGSAITAATYIMAMKGEPSYKFSSSPPLNTTWVLVVIVAELAVACGVGMSCVVFSCRMLKKIRRDERVGEGEEDLFDYLDEDQLEQLGLGGGGEGGIEGQGERDEDWEGGTGIRAAIASFFWV</sequence>
<reference evidence="4" key="1">
    <citation type="journal article" date="2023" name="Commun. Biol.">
        <title>Genome analysis of Parmales, the sister group of diatoms, reveals the evolutionary specialization of diatoms from phago-mixotrophs to photoautotrophs.</title>
        <authorList>
            <person name="Ban H."/>
            <person name="Sato S."/>
            <person name="Yoshikawa S."/>
            <person name="Yamada K."/>
            <person name="Nakamura Y."/>
            <person name="Ichinomiya M."/>
            <person name="Sato N."/>
            <person name="Blanc-Mathieu R."/>
            <person name="Endo H."/>
            <person name="Kuwata A."/>
            <person name="Ogata H."/>
        </authorList>
    </citation>
    <scope>NUCLEOTIDE SEQUENCE [LARGE SCALE GENOMIC DNA]</scope>
</reference>
<dbReference type="Proteomes" id="UP001165065">
    <property type="component" value="Unassembled WGS sequence"/>
</dbReference>
<name>A0A9W7G094_9STRA</name>
<dbReference type="GO" id="GO:0005975">
    <property type="term" value="P:carbohydrate metabolic process"/>
    <property type="evidence" value="ECO:0007669"/>
    <property type="project" value="InterPro"/>
</dbReference>
<evidence type="ECO:0000313" key="3">
    <source>
        <dbReference type="EMBL" id="GMI26183.1"/>
    </source>
</evidence>
<organism evidence="3 4">
    <name type="scientific">Triparma columacea</name>
    <dbReference type="NCBI Taxonomy" id="722753"/>
    <lineage>
        <taxon>Eukaryota</taxon>
        <taxon>Sar</taxon>
        <taxon>Stramenopiles</taxon>
        <taxon>Ochrophyta</taxon>
        <taxon>Bolidophyceae</taxon>
        <taxon>Parmales</taxon>
        <taxon>Triparmaceae</taxon>
        <taxon>Triparma</taxon>
    </lineage>
</organism>
<feature type="signal peptide" evidence="2">
    <location>
        <begin position="1"/>
        <end position="19"/>
    </location>
</feature>
<gene>
    <name evidence="3" type="ORF">TrCOL_g3031</name>
</gene>
<keyword evidence="1" id="KW-0812">Transmembrane</keyword>
<keyword evidence="1" id="KW-1133">Transmembrane helix</keyword>
<protein>
    <submittedName>
        <fullName evidence="3">Uncharacterized protein</fullName>
    </submittedName>
</protein>
<keyword evidence="1" id="KW-0472">Membrane</keyword>